<evidence type="ECO:0000313" key="2">
    <source>
        <dbReference type="Proteomes" id="UP000000310"/>
    </source>
</evidence>
<evidence type="ECO:0000313" key="1">
    <source>
        <dbReference type="EMBL" id="ADY50675.1"/>
    </source>
</evidence>
<sequence length="66" mass="7506">MHESDTLDISKLKLIPVAEITIGQYIINLGSVIETERLQQHYNLIISRLNEKQVIKFTDDAVLAVI</sequence>
<proteinExistence type="predicted"/>
<dbReference type="RefSeq" id="WP_013631178.1">
    <property type="nucleotide sequence ID" value="NC_015177.1"/>
</dbReference>
<gene>
    <name evidence="1" type="ordered locus">Pedsa_0088</name>
</gene>
<dbReference type="AlphaFoldDB" id="F0SCT6"/>
<dbReference type="HOGENOM" id="CLU_2827984_0_0_10"/>
<reference evidence="2" key="2">
    <citation type="submission" date="2011-02" db="EMBL/GenBank/DDBJ databases">
        <title>The complete genome of Pedobacter saltans DSM 12145.</title>
        <authorList>
            <consortium name="US DOE Joint Genome Institute (JGI-PGF)"/>
            <person name="Lucas S."/>
            <person name="Copeland A."/>
            <person name="Lapidus A."/>
            <person name="Bruce D."/>
            <person name="Goodwin L."/>
            <person name="Pitluck S."/>
            <person name="Kyrpides N."/>
            <person name="Mavromatis K."/>
            <person name="Pagani I."/>
            <person name="Ivanova N."/>
            <person name="Ovchinnikova G."/>
            <person name="Lu M."/>
            <person name="Detter J.C."/>
            <person name="Han C."/>
            <person name="Land M."/>
            <person name="Hauser L."/>
            <person name="Markowitz V."/>
            <person name="Cheng J.-F."/>
            <person name="Hugenholtz P."/>
            <person name="Woyke T."/>
            <person name="Wu D."/>
            <person name="Tindall B."/>
            <person name="Pomrenke H.G."/>
            <person name="Brambilla E."/>
            <person name="Klenk H.-P."/>
            <person name="Eisen J.A."/>
        </authorList>
    </citation>
    <scope>NUCLEOTIDE SEQUENCE [LARGE SCALE GENOMIC DNA]</scope>
    <source>
        <strain evidence="2">ATCC 51119 / DSM 12145 / JCM 21818 / LMG 10337 / NBRC 100064 / NCIMB 13643</strain>
    </source>
</reference>
<dbReference type="KEGG" id="psn:Pedsa_0088"/>
<dbReference type="Proteomes" id="UP000000310">
    <property type="component" value="Chromosome"/>
</dbReference>
<dbReference type="EMBL" id="CP002545">
    <property type="protein sequence ID" value="ADY50675.1"/>
    <property type="molecule type" value="Genomic_DNA"/>
</dbReference>
<reference evidence="1 2" key="1">
    <citation type="journal article" date="2011" name="Stand. Genomic Sci.">
        <title>Complete genome sequence of the gliding, heparinolytic Pedobacter saltans type strain (113).</title>
        <authorList>
            <person name="Liolios K."/>
            <person name="Sikorski J."/>
            <person name="Lu M."/>
            <person name="Nolan M."/>
            <person name="Lapidus A."/>
            <person name="Lucas S."/>
            <person name="Hammon N."/>
            <person name="Deshpande S."/>
            <person name="Cheng J.F."/>
            <person name="Tapia R."/>
            <person name="Han C."/>
            <person name="Goodwin L."/>
            <person name="Pitluck S."/>
            <person name="Huntemann M."/>
            <person name="Ivanova N."/>
            <person name="Pagani I."/>
            <person name="Mavromatis K."/>
            <person name="Ovchinikova G."/>
            <person name="Pati A."/>
            <person name="Chen A."/>
            <person name="Palaniappan K."/>
            <person name="Land M."/>
            <person name="Hauser L."/>
            <person name="Brambilla E.M."/>
            <person name="Kotsyurbenko O."/>
            <person name="Rohde M."/>
            <person name="Tindall B.J."/>
            <person name="Abt B."/>
            <person name="Goker M."/>
            <person name="Detter J.C."/>
            <person name="Woyke T."/>
            <person name="Bristow J."/>
            <person name="Eisen J.A."/>
            <person name="Markowitz V."/>
            <person name="Hugenholtz P."/>
            <person name="Klenk H.P."/>
            <person name="Kyrpides N.C."/>
        </authorList>
    </citation>
    <scope>NUCLEOTIDE SEQUENCE [LARGE SCALE GENOMIC DNA]</scope>
    <source>
        <strain evidence="2">ATCC 51119 / DSM 12145 / JCM 21818 / LMG 10337 / NBRC 100064 / NCIMB 13643</strain>
    </source>
</reference>
<accession>F0SCT6</accession>
<name>F0SCT6_PSESL</name>
<organism evidence="1 2">
    <name type="scientific">Pseudopedobacter saltans (strain ATCC 51119 / DSM 12145 / JCM 21818 / CCUG 39354 / LMG 10337 / NBRC 100064 / NCIMB 13643)</name>
    <name type="common">Pedobacter saltans</name>
    <dbReference type="NCBI Taxonomy" id="762903"/>
    <lineage>
        <taxon>Bacteria</taxon>
        <taxon>Pseudomonadati</taxon>
        <taxon>Bacteroidota</taxon>
        <taxon>Sphingobacteriia</taxon>
        <taxon>Sphingobacteriales</taxon>
        <taxon>Sphingobacteriaceae</taxon>
        <taxon>Pseudopedobacter</taxon>
    </lineage>
</organism>
<protein>
    <submittedName>
        <fullName evidence="1">Uncharacterized protein</fullName>
    </submittedName>
</protein>
<keyword evidence="2" id="KW-1185">Reference proteome</keyword>